<comment type="caution">
    <text evidence="2">The sequence shown here is derived from an EMBL/GenBank/DDBJ whole genome shotgun (WGS) entry which is preliminary data.</text>
</comment>
<feature type="domain" description="TLDc" evidence="1">
    <location>
        <begin position="1"/>
        <end position="123"/>
    </location>
</feature>
<organism evidence="2 3">
    <name type="scientific">Rhizophagus irregularis</name>
    <dbReference type="NCBI Taxonomy" id="588596"/>
    <lineage>
        <taxon>Eukaryota</taxon>
        <taxon>Fungi</taxon>
        <taxon>Fungi incertae sedis</taxon>
        <taxon>Mucoromycota</taxon>
        <taxon>Glomeromycotina</taxon>
        <taxon>Glomeromycetes</taxon>
        <taxon>Glomerales</taxon>
        <taxon>Glomeraceae</taxon>
        <taxon>Rhizophagus</taxon>
    </lineage>
</organism>
<dbReference type="Pfam" id="PF07534">
    <property type="entry name" value="TLD"/>
    <property type="match status" value="1"/>
</dbReference>
<evidence type="ECO:0000313" key="3">
    <source>
        <dbReference type="Proteomes" id="UP000232688"/>
    </source>
</evidence>
<dbReference type="AlphaFoldDB" id="A0A2N0RDL4"/>
<dbReference type="EMBL" id="LLXH01000996">
    <property type="protein sequence ID" value="PKC61376.1"/>
    <property type="molecule type" value="Genomic_DNA"/>
</dbReference>
<proteinExistence type="predicted"/>
<gene>
    <name evidence="2" type="ORF">RhiirA1_466654</name>
</gene>
<name>A0A2N0RDL4_9GLOM</name>
<protein>
    <recommendedName>
        <fullName evidence="1">TLDc domain-containing protein</fullName>
    </recommendedName>
</protein>
<accession>A0A2N0RDL4</accession>
<sequence length="123" mass="14222">MILKWIDRLEITDKLTSSYEYKLLFRGTRDGFTQNKFHEICDGISRTITIIKVEGSNEILGGFNPIEWMSDESRVMYENYAINNGSIRGPSFGNGDLTIWKVRNLRRFIIMILVGVKKALTKN</sequence>
<dbReference type="VEuPathDB" id="FungiDB:RhiirA1_466654"/>
<dbReference type="Proteomes" id="UP000232688">
    <property type="component" value="Unassembled WGS sequence"/>
</dbReference>
<evidence type="ECO:0000259" key="1">
    <source>
        <dbReference type="PROSITE" id="PS51886"/>
    </source>
</evidence>
<dbReference type="InterPro" id="IPR006571">
    <property type="entry name" value="TLDc_dom"/>
</dbReference>
<reference evidence="2 3" key="2">
    <citation type="submission" date="2017-10" db="EMBL/GenBank/DDBJ databases">
        <title>Genome analyses suggest a sexual origin of heterokaryosis in a supposedly ancient asexual fungus.</title>
        <authorList>
            <person name="Corradi N."/>
            <person name="Sedzielewska K."/>
            <person name="Noel J."/>
            <person name="Charron P."/>
            <person name="Farinelli L."/>
            <person name="Marton T."/>
            <person name="Kruger M."/>
            <person name="Pelin A."/>
            <person name="Brachmann A."/>
            <person name="Corradi N."/>
        </authorList>
    </citation>
    <scope>NUCLEOTIDE SEQUENCE [LARGE SCALE GENOMIC DNA]</scope>
    <source>
        <strain evidence="2 3">A1</strain>
    </source>
</reference>
<reference evidence="2 3" key="1">
    <citation type="submission" date="2017-10" db="EMBL/GenBank/DDBJ databases">
        <title>Extensive intraspecific genome diversity in a model arbuscular mycorrhizal fungus.</title>
        <authorList>
            <person name="Chen E.C.H."/>
            <person name="Morin E."/>
            <person name="Baudet D."/>
            <person name="Noel J."/>
            <person name="Ndikumana S."/>
            <person name="Charron P."/>
            <person name="St-Onge C."/>
            <person name="Giorgi J."/>
            <person name="Grigoriev I.V."/>
            <person name="Roux C."/>
            <person name="Martin F.M."/>
            <person name="Corradi N."/>
        </authorList>
    </citation>
    <scope>NUCLEOTIDE SEQUENCE [LARGE SCALE GENOMIC DNA]</scope>
    <source>
        <strain evidence="2 3">A1</strain>
    </source>
</reference>
<evidence type="ECO:0000313" key="2">
    <source>
        <dbReference type="EMBL" id="PKC61376.1"/>
    </source>
</evidence>
<dbReference type="PROSITE" id="PS51886">
    <property type="entry name" value="TLDC"/>
    <property type="match status" value="1"/>
</dbReference>